<dbReference type="Proteomes" id="UP000596099">
    <property type="component" value="Chromosome"/>
</dbReference>
<protein>
    <recommendedName>
        <fullName evidence="1">PrcB C-terminal domain-containing protein</fullName>
    </recommendedName>
</protein>
<reference evidence="3" key="1">
    <citation type="submission" date="2021-01" db="EMBL/GenBank/DDBJ databases">
        <title>Complete Genome Sequence of Thermus thermophilus Strain HB5018, Isolated from Mine Onsen Hot Spring.</title>
        <authorList>
            <person name="Miyazaki K."/>
            <person name="Moriya T."/>
            <person name="Nemoto N."/>
            <person name="Oshima T."/>
            <person name="Yura K."/>
            <person name="Bessho Y."/>
        </authorList>
    </citation>
    <scope>NUCLEOTIDE SEQUENCE [LARGE SCALE GENOMIC DNA]</scope>
    <source>
        <strain evidence="3">HB5018</strain>
    </source>
</reference>
<evidence type="ECO:0000259" key="1">
    <source>
        <dbReference type="Pfam" id="PF14343"/>
    </source>
</evidence>
<dbReference type="InterPro" id="IPR025748">
    <property type="entry name" value="PrcB_C_dom"/>
</dbReference>
<name>A0A7R7TEI6_THETH</name>
<dbReference type="Pfam" id="PF14343">
    <property type="entry name" value="PrcB_C"/>
    <property type="match status" value="1"/>
</dbReference>
<feature type="domain" description="PrcB C-terminal" evidence="1">
    <location>
        <begin position="61"/>
        <end position="116"/>
    </location>
</feature>
<dbReference type="EMBL" id="AP024270">
    <property type="protein sequence ID" value="BCP66493.1"/>
    <property type="molecule type" value="Genomic_DNA"/>
</dbReference>
<evidence type="ECO:0000313" key="3">
    <source>
        <dbReference type="Proteomes" id="UP000596099"/>
    </source>
</evidence>
<organism evidence="2 3">
    <name type="scientific">Thermus thermophilus</name>
    <dbReference type="NCBI Taxonomy" id="274"/>
    <lineage>
        <taxon>Bacteria</taxon>
        <taxon>Thermotogati</taxon>
        <taxon>Deinococcota</taxon>
        <taxon>Deinococci</taxon>
        <taxon>Thermales</taxon>
        <taxon>Thermaceae</taxon>
        <taxon>Thermus</taxon>
    </lineage>
</organism>
<evidence type="ECO:0000313" key="2">
    <source>
        <dbReference type="EMBL" id="BCP66493.1"/>
    </source>
</evidence>
<gene>
    <name evidence="2" type="ORF">TthHB5018_14270</name>
</gene>
<sequence>MPPAPIFRVLGQGTQAAYQEEAPLALLANDPTSFNRLWALAVGNQLPRPAAPAVDFRNRSVAAFFWGLKPTGGYGLKVVGVTYAGERARVVLSLSAPKPGAITTQALTSPYVVLELQKVRRVVFADTSGKVLAEARD</sequence>
<accession>A0A7R7TEI6</accession>
<dbReference type="AlphaFoldDB" id="A0A7R7TEI6"/>
<proteinExistence type="predicted"/>